<dbReference type="Proteomes" id="UP000070620">
    <property type="component" value="Unassembled WGS sequence"/>
</dbReference>
<accession>A0A136PQD5</accession>
<proteinExistence type="predicted"/>
<evidence type="ECO:0000256" key="1">
    <source>
        <dbReference type="SAM" id="SignalP"/>
    </source>
</evidence>
<dbReference type="EMBL" id="LRQV01000063">
    <property type="protein sequence ID" value="KXK60652.1"/>
    <property type="molecule type" value="Genomic_DNA"/>
</dbReference>
<gene>
    <name evidence="2" type="ORF">AWW66_17710</name>
</gene>
<keyword evidence="3" id="KW-1185">Reference proteome</keyword>
<keyword evidence="1" id="KW-0732">Signal</keyword>
<evidence type="ECO:0000313" key="2">
    <source>
        <dbReference type="EMBL" id="KXK60652.1"/>
    </source>
</evidence>
<comment type="caution">
    <text evidence="2">The sequence shown here is derived from an EMBL/GenBank/DDBJ whole genome shotgun (WGS) entry which is preliminary data.</text>
</comment>
<organism evidence="2 3">
    <name type="scientific">Micromonospora rosaria</name>
    <dbReference type="NCBI Taxonomy" id="47874"/>
    <lineage>
        <taxon>Bacteria</taxon>
        <taxon>Bacillati</taxon>
        <taxon>Actinomycetota</taxon>
        <taxon>Actinomycetes</taxon>
        <taxon>Micromonosporales</taxon>
        <taxon>Micromonosporaceae</taxon>
        <taxon>Micromonospora</taxon>
    </lineage>
</organism>
<reference evidence="2 3" key="1">
    <citation type="submission" date="2016-01" db="EMBL/GenBank/DDBJ databases">
        <title>Whole genome sequence and analysis of Micromonospora rosaria DSM 803, which can produce antibacterial substance rosamicin.</title>
        <authorList>
            <person name="Yang H."/>
            <person name="He X."/>
            <person name="Zhu D."/>
        </authorList>
    </citation>
    <scope>NUCLEOTIDE SEQUENCE [LARGE SCALE GENOMIC DNA]</scope>
    <source>
        <strain evidence="2 3">DSM 803</strain>
    </source>
</reference>
<evidence type="ECO:0000313" key="3">
    <source>
        <dbReference type="Proteomes" id="UP000070620"/>
    </source>
</evidence>
<dbReference type="AlphaFoldDB" id="A0A136PQD5"/>
<feature type="chain" id="PRO_5007478236" description="Secreted protein" evidence="1">
    <location>
        <begin position="18"/>
        <end position="90"/>
    </location>
</feature>
<name>A0A136PQD5_9ACTN</name>
<feature type="signal peptide" evidence="1">
    <location>
        <begin position="1"/>
        <end position="17"/>
    </location>
</feature>
<protein>
    <recommendedName>
        <fullName evidence="4">Secreted protein</fullName>
    </recommendedName>
</protein>
<sequence length="90" mass="9289">MLMRAAVLSVLSPRALALGSPVFSGPAGSGSALCHGGLMTRTTQLDSGAHTDLASGSGDARASHWLTVMEMFDRFHVLTVGKMGTDRNSG</sequence>
<evidence type="ECO:0008006" key="4">
    <source>
        <dbReference type="Google" id="ProtNLM"/>
    </source>
</evidence>